<sequence length="205" mass="22995">MILKNPSECPTFANFLPKLTACFGDIAPFEQKIQHIAETAGIDLRAFAIDHLAVRMNDVTTAMQWKALLLEGGELLKESDVNGRPIGLFKLHQPIAFCGQSVSIIELPFPKGKIYQEQGWEHIEVVVPFLPDETVEQWAERVCKRFDLHENVQLKLKISQPSVAGERLPNPSIAISLKNATNCNFCCLKLHPYDINAIICSEIEN</sequence>
<reference evidence="1 4" key="1">
    <citation type="submission" date="2016-03" db="EMBL/GenBank/DDBJ databases">
        <authorList>
            <person name="Hansen M.J."/>
            <person name="Bojesen A.M."/>
            <person name="Planet P."/>
        </authorList>
    </citation>
    <scope>NUCLEOTIDE SEQUENCE [LARGE SCALE GENOMIC DNA]</scope>
    <source>
        <strain evidence="1 4">HPA 21</strain>
    </source>
</reference>
<dbReference type="Pfam" id="PF06185">
    <property type="entry name" value="YecM"/>
    <property type="match status" value="1"/>
</dbReference>
<organism evidence="1 4">
    <name type="scientific">Frederiksenia canicola</name>
    <dbReference type="NCBI Taxonomy" id="123824"/>
    <lineage>
        <taxon>Bacteria</taxon>
        <taxon>Pseudomonadati</taxon>
        <taxon>Pseudomonadota</taxon>
        <taxon>Gammaproteobacteria</taxon>
        <taxon>Pasteurellales</taxon>
        <taxon>Pasteurellaceae</taxon>
        <taxon>Frederiksenia</taxon>
    </lineage>
</organism>
<accession>A0AAE6X6M7</accession>
<dbReference type="EMBL" id="RKQT01000002">
    <property type="protein sequence ID" value="RPE93769.1"/>
    <property type="molecule type" value="Genomic_DNA"/>
</dbReference>
<dbReference type="PANTHER" id="PTHR37519">
    <property type="match status" value="1"/>
</dbReference>
<evidence type="ECO:0000313" key="3">
    <source>
        <dbReference type="Proteomes" id="UP000276901"/>
    </source>
</evidence>
<dbReference type="InterPro" id="IPR010393">
    <property type="entry name" value="DUF991_YecM-like"/>
</dbReference>
<evidence type="ECO:0000313" key="1">
    <source>
        <dbReference type="EMBL" id="QIM65795.1"/>
    </source>
</evidence>
<dbReference type="Proteomes" id="UP000276901">
    <property type="component" value="Unassembled WGS sequence"/>
</dbReference>
<dbReference type="KEGG" id="fcl:A4G17_01545"/>
<dbReference type="Proteomes" id="UP000502287">
    <property type="component" value="Chromosome"/>
</dbReference>
<dbReference type="GO" id="GO:0005829">
    <property type="term" value="C:cytosol"/>
    <property type="evidence" value="ECO:0007669"/>
    <property type="project" value="TreeGrafter"/>
</dbReference>
<name>A0AAE6X6M7_9PAST</name>
<dbReference type="EMBL" id="CP015029">
    <property type="protein sequence ID" value="QIM65795.1"/>
    <property type="molecule type" value="Genomic_DNA"/>
</dbReference>
<dbReference type="SUPFAM" id="SSF54593">
    <property type="entry name" value="Glyoxalase/Bleomycin resistance protein/Dihydroxybiphenyl dioxygenase"/>
    <property type="match status" value="1"/>
</dbReference>
<keyword evidence="3" id="KW-1185">Reference proteome</keyword>
<reference evidence="2 3" key="2">
    <citation type="submission" date="2018-11" db="EMBL/GenBank/DDBJ databases">
        <title>Genomic Encyclopedia of Type Strains, Phase IV (KMG-IV): sequencing the most valuable type-strain genomes for metagenomic binning, comparative biology and taxonomic classification.</title>
        <authorList>
            <person name="Goeker M."/>
        </authorList>
    </citation>
    <scope>NUCLEOTIDE SEQUENCE [LARGE SCALE GENOMIC DNA]</scope>
    <source>
        <strain evidence="2 3">DSM 25797</strain>
    </source>
</reference>
<dbReference type="NCBIfam" id="NF008680">
    <property type="entry name" value="PRK11700.1-3"/>
    <property type="match status" value="1"/>
</dbReference>
<dbReference type="AlphaFoldDB" id="A0AAE6X6M7"/>
<proteinExistence type="predicted"/>
<evidence type="ECO:0000313" key="2">
    <source>
        <dbReference type="EMBL" id="RPE93769.1"/>
    </source>
</evidence>
<dbReference type="PANTHER" id="PTHR37519:SF1">
    <property type="entry name" value="DIHYDROXYBIPHENYL DIOXYGENASE DOMAIN-CONTAINING PROTEIN"/>
    <property type="match status" value="1"/>
</dbReference>
<gene>
    <name evidence="1" type="ORF">A4G17_01545</name>
    <name evidence="2" type="ORF">EDC49_1283</name>
</gene>
<evidence type="ECO:0000313" key="4">
    <source>
        <dbReference type="Proteomes" id="UP000502287"/>
    </source>
</evidence>
<dbReference type="Gene3D" id="3.10.180.10">
    <property type="entry name" value="2,3-Dihydroxybiphenyl 1,2-Dioxygenase, domain 1"/>
    <property type="match status" value="1"/>
</dbReference>
<dbReference type="RefSeq" id="WP_123956921.1">
    <property type="nucleotide sequence ID" value="NZ_CP015029.1"/>
</dbReference>
<dbReference type="InterPro" id="IPR029068">
    <property type="entry name" value="Glyas_Bleomycin-R_OHBP_Dase"/>
</dbReference>
<protein>
    <submittedName>
        <fullName evidence="1">Metalloprotein</fullName>
    </submittedName>
</protein>